<proteinExistence type="predicted"/>
<reference evidence="1" key="1">
    <citation type="journal article" date="2014" name="Front. Microbiol.">
        <title>High frequency of phylogenetically diverse reductive dehalogenase-homologous genes in deep subseafloor sedimentary metagenomes.</title>
        <authorList>
            <person name="Kawai M."/>
            <person name="Futagami T."/>
            <person name="Toyoda A."/>
            <person name="Takaki Y."/>
            <person name="Nishi S."/>
            <person name="Hori S."/>
            <person name="Arai W."/>
            <person name="Tsubouchi T."/>
            <person name="Morono Y."/>
            <person name="Uchiyama I."/>
            <person name="Ito T."/>
            <person name="Fujiyama A."/>
            <person name="Inagaki F."/>
            <person name="Takami H."/>
        </authorList>
    </citation>
    <scope>NUCLEOTIDE SEQUENCE</scope>
    <source>
        <strain evidence="1">Expedition CK06-06</strain>
    </source>
</reference>
<dbReference type="EMBL" id="BARS01018058">
    <property type="protein sequence ID" value="GAF90265.1"/>
    <property type="molecule type" value="Genomic_DNA"/>
</dbReference>
<gene>
    <name evidence="1" type="ORF">S01H1_29451</name>
</gene>
<sequence length="58" mass="6817">NEIELKIKGQHIKINKSRVDFHIANDGRVESLKEKTLDIFKEVEIKKKNKDKDGKEKI</sequence>
<accession>X0UP33</accession>
<evidence type="ECO:0000313" key="1">
    <source>
        <dbReference type="EMBL" id="GAF90265.1"/>
    </source>
</evidence>
<name>X0UP33_9ZZZZ</name>
<dbReference type="AlphaFoldDB" id="X0UP33"/>
<organism evidence="1">
    <name type="scientific">marine sediment metagenome</name>
    <dbReference type="NCBI Taxonomy" id="412755"/>
    <lineage>
        <taxon>unclassified sequences</taxon>
        <taxon>metagenomes</taxon>
        <taxon>ecological metagenomes</taxon>
    </lineage>
</organism>
<comment type="caution">
    <text evidence="1">The sequence shown here is derived from an EMBL/GenBank/DDBJ whole genome shotgun (WGS) entry which is preliminary data.</text>
</comment>
<feature type="non-terminal residue" evidence="1">
    <location>
        <position position="1"/>
    </location>
</feature>
<protein>
    <submittedName>
        <fullName evidence="1">Uncharacterized protein</fullName>
    </submittedName>
</protein>